<evidence type="ECO:0000313" key="11">
    <source>
        <dbReference type="Proteomes" id="UP000249340"/>
    </source>
</evidence>
<dbReference type="Pfam" id="PF09594">
    <property type="entry name" value="GT87"/>
    <property type="match status" value="1"/>
</dbReference>
<feature type="transmembrane region" description="Helical" evidence="9">
    <location>
        <begin position="95"/>
        <end position="117"/>
    </location>
</feature>
<dbReference type="KEGG" id="stri:C7M71_018640"/>
<comment type="similarity">
    <text evidence="7">Belongs to the glycosyltransferase 87 family.</text>
</comment>
<feature type="transmembrane region" description="Helical" evidence="9">
    <location>
        <begin position="44"/>
        <end position="62"/>
    </location>
</feature>
<dbReference type="AlphaFoldDB" id="A0A345SZH7"/>
<gene>
    <name evidence="10" type="ORF">C7M71_018640</name>
</gene>
<evidence type="ECO:0000256" key="1">
    <source>
        <dbReference type="ARBA" id="ARBA00004651"/>
    </source>
</evidence>
<reference evidence="11" key="1">
    <citation type="submission" date="2018-07" db="EMBL/GenBank/DDBJ databases">
        <title>Streptacidiphilus bronchialis DSM 106435 chromosome.</title>
        <authorList>
            <person name="Batra D."/>
            <person name="Gulvik C.A."/>
        </authorList>
    </citation>
    <scope>NUCLEOTIDE SEQUENCE [LARGE SCALE GENOMIC DNA]</scope>
    <source>
        <strain evidence="11">DSM 106435</strain>
    </source>
</reference>
<dbReference type="GO" id="GO:0005886">
    <property type="term" value="C:plasma membrane"/>
    <property type="evidence" value="ECO:0007669"/>
    <property type="project" value="UniProtKB-SubCell"/>
</dbReference>
<evidence type="ECO:0000313" key="10">
    <source>
        <dbReference type="EMBL" id="AXI79132.1"/>
    </source>
</evidence>
<feature type="transmembrane region" description="Helical" evidence="9">
    <location>
        <begin position="291"/>
        <end position="314"/>
    </location>
</feature>
<dbReference type="EMBL" id="CP031264">
    <property type="protein sequence ID" value="AXI79132.1"/>
    <property type="molecule type" value="Genomic_DNA"/>
</dbReference>
<keyword evidence="2" id="KW-1003">Cell membrane</keyword>
<accession>A0A345SZH7</accession>
<dbReference type="GO" id="GO:0016758">
    <property type="term" value="F:hexosyltransferase activity"/>
    <property type="evidence" value="ECO:0007669"/>
    <property type="project" value="InterPro"/>
</dbReference>
<dbReference type="OrthoDB" id="3867445at2"/>
<dbReference type="InterPro" id="IPR018584">
    <property type="entry name" value="GT87"/>
</dbReference>
<proteinExistence type="inferred from homology"/>
<keyword evidence="3" id="KW-0808">Transferase</keyword>
<evidence type="ECO:0000256" key="2">
    <source>
        <dbReference type="ARBA" id="ARBA00022475"/>
    </source>
</evidence>
<evidence type="ECO:0000256" key="6">
    <source>
        <dbReference type="ARBA" id="ARBA00023136"/>
    </source>
</evidence>
<feature type="compositionally biased region" description="Polar residues" evidence="8">
    <location>
        <begin position="440"/>
        <end position="449"/>
    </location>
</feature>
<evidence type="ECO:0000256" key="7">
    <source>
        <dbReference type="ARBA" id="ARBA00024033"/>
    </source>
</evidence>
<feature type="transmembrane region" description="Helical" evidence="9">
    <location>
        <begin position="189"/>
        <end position="206"/>
    </location>
</feature>
<feature type="region of interest" description="Disordered" evidence="8">
    <location>
        <begin position="426"/>
        <end position="449"/>
    </location>
</feature>
<name>A0A345SZH7_9ACTN</name>
<keyword evidence="11" id="KW-1185">Reference proteome</keyword>
<organism evidence="10 11">
    <name type="scientific">Peterkaempfera bronchialis</name>
    <dbReference type="NCBI Taxonomy" id="2126346"/>
    <lineage>
        <taxon>Bacteria</taxon>
        <taxon>Bacillati</taxon>
        <taxon>Actinomycetota</taxon>
        <taxon>Actinomycetes</taxon>
        <taxon>Kitasatosporales</taxon>
        <taxon>Streptomycetaceae</taxon>
        <taxon>Peterkaempfera</taxon>
    </lineage>
</organism>
<keyword evidence="4 9" id="KW-0812">Transmembrane</keyword>
<dbReference type="Proteomes" id="UP000249340">
    <property type="component" value="Chromosome"/>
</dbReference>
<evidence type="ECO:0000256" key="9">
    <source>
        <dbReference type="SAM" id="Phobius"/>
    </source>
</evidence>
<keyword evidence="6 9" id="KW-0472">Membrane</keyword>
<protein>
    <submittedName>
        <fullName evidence="10">DUF2029 domain-containing protein</fullName>
    </submittedName>
</protein>
<evidence type="ECO:0000256" key="8">
    <source>
        <dbReference type="SAM" id="MobiDB-lite"/>
    </source>
</evidence>
<sequence>MVTSRLPGRPLPAVPAQRAFGGRRPGQGLLAAVVRSAGRRRVQVAGCLVAAGWAGVFPLASALPNQRLWGTVAAGAYLLAALLAAVLPRPHAGRAAALVAVVGAALVPLVLLALHGYRQSEVGVVERSARLLLHTGSPYLPHPVRVTDYDPYLPAMSLFGLPRALLGGGGGSVDSGAGGLLGLAGDARIWFAAVFLLCLAAAWRLLRPYGASAAVPLTVLTASPLVALPLAVGGVDLPLIGLCCLGLALAGRGRPVSAGLVLALACALKWTAWPAVPVAAVLLWAVHGRAAAARCVMVAVTGAVAAVVPFVLAAPEAVLEQVVRFPLGLSAVRTPATSPLPGHLIACLGPGGRWACLVLLGLGGAAVAARLLYRPPLTAVQAADRLAVGLAGAFLLAPAGRFGYLALPLILALWLRLATRTGQVAAGTPRVPSARPRPSESLSATVPSR</sequence>
<feature type="transmembrane region" description="Helical" evidence="9">
    <location>
        <begin position="213"/>
        <end position="231"/>
    </location>
</feature>
<dbReference type="RefSeq" id="WP_111492283.1">
    <property type="nucleotide sequence ID" value="NZ_CP031264.1"/>
</dbReference>
<feature type="transmembrane region" description="Helical" evidence="9">
    <location>
        <begin position="260"/>
        <end position="285"/>
    </location>
</feature>
<feature type="transmembrane region" description="Helical" evidence="9">
    <location>
        <begin position="393"/>
        <end position="415"/>
    </location>
</feature>
<evidence type="ECO:0000256" key="3">
    <source>
        <dbReference type="ARBA" id="ARBA00022679"/>
    </source>
</evidence>
<keyword evidence="5 9" id="KW-1133">Transmembrane helix</keyword>
<evidence type="ECO:0000256" key="5">
    <source>
        <dbReference type="ARBA" id="ARBA00022989"/>
    </source>
</evidence>
<feature type="transmembrane region" description="Helical" evidence="9">
    <location>
        <begin position="68"/>
        <end position="88"/>
    </location>
</feature>
<feature type="transmembrane region" description="Helical" evidence="9">
    <location>
        <begin position="354"/>
        <end position="373"/>
    </location>
</feature>
<comment type="subcellular location">
    <subcellularLocation>
        <location evidence="1">Cell membrane</location>
        <topology evidence="1">Multi-pass membrane protein</topology>
    </subcellularLocation>
</comment>
<evidence type="ECO:0000256" key="4">
    <source>
        <dbReference type="ARBA" id="ARBA00022692"/>
    </source>
</evidence>